<dbReference type="GO" id="GO:0005667">
    <property type="term" value="C:transcription regulator complex"/>
    <property type="evidence" value="ECO:0007669"/>
    <property type="project" value="TreeGrafter"/>
</dbReference>
<feature type="non-terminal residue" evidence="8">
    <location>
        <position position="1"/>
    </location>
</feature>
<dbReference type="PANTHER" id="PTHR14003">
    <property type="entry name" value="TRANSCRIPTIONAL REPRESSOR PROTEIN YY"/>
    <property type="match status" value="1"/>
</dbReference>
<dbReference type="AlphaFoldDB" id="A0A7L2R521"/>
<gene>
    <name evidence="8" type="primary">Mynn</name>
    <name evidence="8" type="ORF">OXYMAD_R10221</name>
</gene>
<dbReference type="GO" id="GO:0008270">
    <property type="term" value="F:zinc ion binding"/>
    <property type="evidence" value="ECO:0007669"/>
    <property type="project" value="UniProtKB-KW"/>
</dbReference>
<feature type="domain" description="C2H2-type" evidence="7">
    <location>
        <begin position="6"/>
        <end position="33"/>
    </location>
</feature>
<dbReference type="PROSITE" id="PS00028">
    <property type="entry name" value="ZINC_FINGER_C2H2_1"/>
    <property type="match status" value="2"/>
</dbReference>
<dbReference type="FunFam" id="3.30.160.60:FF:001000">
    <property type="entry name" value="Zinc finger and BTB domain-containing 40"/>
    <property type="match status" value="1"/>
</dbReference>
<evidence type="ECO:0000256" key="5">
    <source>
        <dbReference type="ARBA" id="ARBA00023242"/>
    </source>
</evidence>
<keyword evidence="9" id="KW-1185">Reference proteome</keyword>
<dbReference type="InterPro" id="IPR036236">
    <property type="entry name" value="Znf_C2H2_sf"/>
</dbReference>
<dbReference type="InterPro" id="IPR013087">
    <property type="entry name" value="Znf_C2H2_type"/>
</dbReference>
<sequence length="66" mass="7329">FSKAKPVCNTCGKVFSEASSLRRHMRIHKGVKPYVCQLCGKAFTQCNQLKTHVRTHTGKPLAVSRG</sequence>
<dbReference type="GO" id="GO:0031519">
    <property type="term" value="C:PcG protein complex"/>
    <property type="evidence" value="ECO:0007669"/>
    <property type="project" value="TreeGrafter"/>
</dbReference>
<proteinExistence type="predicted"/>
<dbReference type="GO" id="GO:0000785">
    <property type="term" value="C:chromatin"/>
    <property type="evidence" value="ECO:0007669"/>
    <property type="project" value="TreeGrafter"/>
</dbReference>
<evidence type="ECO:0000313" key="8">
    <source>
        <dbReference type="EMBL" id="NXS03507.1"/>
    </source>
</evidence>
<evidence type="ECO:0000256" key="4">
    <source>
        <dbReference type="ARBA" id="ARBA00022833"/>
    </source>
</evidence>
<reference evidence="8 9" key="1">
    <citation type="submission" date="2019-09" db="EMBL/GenBank/DDBJ databases">
        <title>Bird 10,000 Genomes (B10K) Project - Family phase.</title>
        <authorList>
            <person name="Zhang G."/>
        </authorList>
    </citation>
    <scope>NUCLEOTIDE SEQUENCE [LARGE SCALE GENOMIC DNA]</scope>
    <source>
        <strain evidence="8">B10K-DU-002-81</strain>
    </source>
</reference>
<dbReference type="SUPFAM" id="SSF57667">
    <property type="entry name" value="beta-beta-alpha zinc fingers"/>
    <property type="match status" value="1"/>
</dbReference>
<dbReference type="Gene3D" id="3.30.160.60">
    <property type="entry name" value="Classic Zinc Finger"/>
    <property type="match status" value="2"/>
</dbReference>
<accession>A0A7L2R521</accession>
<dbReference type="PROSITE" id="PS50157">
    <property type="entry name" value="ZINC_FINGER_C2H2_2"/>
    <property type="match status" value="2"/>
</dbReference>
<dbReference type="Proteomes" id="UP000570288">
    <property type="component" value="Unassembled WGS sequence"/>
</dbReference>
<dbReference type="Pfam" id="PF13465">
    <property type="entry name" value="zf-H2C2_2"/>
    <property type="match status" value="1"/>
</dbReference>
<organism evidence="8 9">
    <name type="scientific">Oxylabes madagascariensis</name>
    <name type="common">white-throated Oxylabes</name>
    <dbReference type="NCBI Taxonomy" id="98144"/>
    <lineage>
        <taxon>Eukaryota</taxon>
        <taxon>Metazoa</taxon>
        <taxon>Chordata</taxon>
        <taxon>Craniata</taxon>
        <taxon>Vertebrata</taxon>
        <taxon>Euteleostomi</taxon>
        <taxon>Archelosauria</taxon>
        <taxon>Archosauria</taxon>
        <taxon>Dinosauria</taxon>
        <taxon>Saurischia</taxon>
        <taxon>Theropoda</taxon>
        <taxon>Coelurosauria</taxon>
        <taxon>Aves</taxon>
        <taxon>Neognathae</taxon>
        <taxon>Neoaves</taxon>
        <taxon>Telluraves</taxon>
        <taxon>Australaves</taxon>
        <taxon>Passeriformes</taxon>
        <taxon>Sylvioidea</taxon>
        <taxon>Timaliidae</taxon>
        <taxon>Oxylabes</taxon>
    </lineage>
</organism>
<evidence type="ECO:0000256" key="6">
    <source>
        <dbReference type="PROSITE-ProRule" id="PRU00042"/>
    </source>
</evidence>
<dbReference type="EMBL" id="VYZR01282798">
    <property type="protein sequence ID" value="NXS03507.1"/>
    <property type="molecule type" value="Genomic_DNA"/>
</dbReference>
<keyword evidence="2" id="KW-0677">Repeat</keyword>
<keyword evidence="5" id="KW-0539">Nucleus</keyword>
<dbReference type="SMART" id="SM00355">
    <property type="entry name" value="ZnF_C2H2"/>
    <property type="match status" value="2"/>
</dbReference>
<evidence type="ECO:0000259" key="7">
    <source>
        <dbReference type="PROSITE" id="PS50157"/>
    </source>
</evidence>
<dbReference type="OrthoDB" id="10261408at2759"/>
<comment type="caution">
    <text evidence="8">The sequence shown here is derived from an EMBL/GenBank/DDBJ whole genome shotgun (WGS) entry which is preliminary data.</text>
</comment>
<feature type="domain" description="C2H2-type" evidence="7">
    <location>
        <begin position="34"/>
        <end position="61"/>
    </location>
</feature>
<dbReference type="PANTHER" id="PTHR14003:SF23">
    <property type="entry name" value="ZINC FINGER PROTEIN 143"/>
    <property type="match status" value="1"/>
</dbReference>
<protein>
    <submittedName>
        <fullName evidence="8">MYNN protein</fullName>
    </submittedName>
</protein>
<name>A0A7L2R521_9PASS</name>
<dbReference type="FunFam" id="3.30.160.60:FF:000816">
    <property type="entry name" value="myoneurin isoform X1"/>
    <property type="match status" value="1"/>
</dbReference>
<evidence type="ECO:0000256" key="3">
    <source>
        <dbReference type="ARBA" id="ARBA00022771"/>
    </source>
</evidence>
<evidence type="ECO:0000256" key="1">
    <source>
        <dbReference type="ARBA" id="ARBA00022723"/>
    </source>
</evidence>
<keyword evidence="3 6" id="KW-0863">Zinc-finger</keyword>
<keyword evidence="1" id="KW-0479">Metal-binding</keyword>
<evidence type="ECO:0000256" key="2">
    <source>
        <dbReference type="ARBA" id="ARBA00022737"/>
    </source>
</evidence>
<dbReference type="GO" id="GO:0000981">
    <property type="term" value="F:DNA-binding transcription factor activity, RNA polymerase II-specific"/>
    <property type="evidence" value="ECO:0007669"/>
    <property type="project" value="TreeGrafter"/>
</dbReference>
<evidence type="ECO:0000313" key="9">
    <source>
        <dbReference type="Proteomes" id="UP000570288"/>
    </source>
</evidence>
<dbReference type="GO" id="GO:0000978">
    <property type="term" value="F:RNA polymerase II cis-regulatory region sequence-specific DNA binding"/>
    <property type="evidence" value="ECO:0007669"/>
    <property type="project" value="TreeGrafter"/>
</dbReference>
<feature type="non-terminal residue" evidence="8">
    <location>
        <position position="66"/>
    </location>
</feature>
<keyword evidence="4" id="KW-0862">Zinc</keyword>